<organism evidence="2 3">
    <name type="scientific">Parafrankia irregularis</name>
    <dbReference type="NCBI Taxonomy" id="795642"/>
    <lineage>
        <taxon>Bacteria</taxon>
        <taxon>Bacillati</taxon>
        <taxon>Actinomycetota</taxon>
        <taxon>Actinomycetes</taxon>
        <taxon>Frankiales</taxon>
        <taxon>Frankiaceae</taxon>
        <taxon>Parafrankia</taxon>
    </lineage>
</organism>
<dbReference type="Gene3D" id="3.40.630.30">
    <property type="match status" value="1"/>
</dbReference>
<dbReference type="PANTHER" id="PTHR43792">
    <property type="entry name" value="GNAT FAMILY, PUTATIVE (AFU_ORTHOLOGUE AFUA_3G00765)-RELATED-RELATED"/>
    <property type="match status" value="1"/>
</dbReference>
<keyword evidence="2" id="KW-0808">Transferase</keyword>
<accession>A0A0S4QU66</accession>
<dbReference type="PANTHER" id="PTHR43792:SF1">
    <property type="entry name" value="N-ACETYLTRANSFERASE DOMAIN-CONTAINING PROTEIN"/>
    <property type="match status" value="1"/>
</dbReference>
<sequence>MTQGKHIDSLTTERLLLRQWQPADEAAMAEINQDPEVARHLNRPVDGAAGAAFYGQMCWHWEEHGYGPWVLESREPDRLGEFLGFAGLAHVPPFLAEAGPDPELGWRLKRSAWGRGLATEAAVAARDDAFRRLGLSEMISIIHPENVRSQRVATKLGMRVARRIDNPAIGRRVDVWSVASGPVDVGRHRVT</sequence>
<dbReference type="GO" id="GO:0016747">
    <property type="term" value="F:acyltransferase activity, transferring groups other than amino-acyl groups"/>
    <property type="evidence" value="ECO:0007669"/>
    <property type="project" value="InterPro"/>
</dbReference>
<evidence type="ECO:0000313" key="2">
    <source>
        <dbReference type="EMBL" id="CUU59069.1"/>
    </source>
</evidence>
<protein>
    <submittedName>
        <fullName evidence="2">Protein N-acetyltransferase, RimJ/RimL family</fullName>
    </submittedName>
</protein>
<dbReference type="RefSeq" id="WP_091283011.1">
    <property type="nucleotide sequence ID" value="NZ_FAOZ01000024.1"/>
</dbReference>
<dbReference type="EMBL" id="FAOZ01000024">
    <property type="protein sequence ID" value="CUU59069.1"/>
    <property type="molecule type" value="Genomic_DNA"/>
</dbReference>
<feature type="domain" description="N-acetyltransferase" evidence="1">
    <location>
        <begin position="15"/>
        <end position="182"/>
    </location>
</feature>
<dbReference type="PROSITE" id="PS51186">
    <property type="entry name" value="GNAT"/>
    <property type="match status" value="1"/>
</dbReference>
<name>A0A0S4QU66_9ACTN</name>
<reference evidence="3" key="1">
    <citation type="submission" date="2015-11" db="EMBL/GenBank/DDBJ databases">
        <authorList>
            <person name="Varghese N."/>
        </authorList>
    </citation>
    <scope>NUCLEOTIDE SEQUENCE [LARGE SCALE GENOMIC DNA]</scope>
    <source>
        <strain evidence="3">DSM 45899</strain>
    </source>
</reference>
<dbReference type="InterPro" id="IPR016181">
    <property type="entry name" value="Acyl_CoA_acyltransferase"/>
</dbReference>
<evidence type="ECO:0000313" key="3">
    <source>
        <dbReference type="Proteomes" id="UP000198802"/>
    </source>
</evidence>
<dbReference type="AlphaFoldDB" id="A0A0S4QU66"/>
<proteinExistence type="predicted"/>
<gene>
    <name evidence="2" type="ORF">Ga0074812_12494</name>
</gene>
<dbReference type="Pfam" id="PF13302">
    <property type="entry name" value="Acetyltransf_3"/>
    <property type="match status" value="1"/>
</dbReference>
<dbReference type="InterPro" id="IPR051531">
    <property type="entry name" value="N-acetyltransferase"/>
</dbReference>
<keyword evidence="3" id="KW-1185">Reference proteome</keyword>
<evidence type="ECO:0000259" key="1">
    <source>
        <dbReference type="PROSITE" id="PS51186"/>
    </source>
</evidence>
<dbReference type="SUPFAM" id="SSF55729">
    <property type="entry name" value="Acyl-CoA N-acyltransferases (Nat)"/>
    <property type="match status" value="1"/>
</dbReference>
<dbReference type="Proteomes" id="UP000198802">
    <property type="component" value="Unassembled WGS sequence"/>
</dbReference>
<dbReference type="InterPro" id="IPR000182">
    <property type="entry name" value="GNAT_dom"/>
</dbReference>